<protein>
    <submittedName>
        <fullName evidence="3">Nucleotide-diphospho-sugar transferase</fullName>
    </submittedName>
</protein>
<dbReference type="GO" id="GO:0016757">
    <property type="term" value="F:glycosyltransferase activity"/>
    <property type="evidence" value="ECO:0007669"/>
    <property type="project" value="InterPro"/>
</dbReference>
<dbReference type="Pfam" id="PF11051">
    <property type="entry name" value="Mannosyl_trans3"/>
    <property type="match status" value="1"/>
</dbReference>
<comment type="similarity">
    <text evidence="1">Belongs to the MNN1/MNT family.</text>
</comment>
<keyword evidence="2 3" id="KW-0808">Transferase</keyword>
<evidence type="ECO:0000256" key="2">
    <source>
        <dbReference type="ARBA" id="ARBA00022679"/>
    </source>
</evidence>
<gene>
    <name evidence="3" type="ORF">C8A01DRAFT_18799</name>
</gene>
<accession>A0AAN6P9W7</accession>
<comment type="caution">
    <text evidence="3">The sequence shown here is derived from an EMBL/GenBank/DDBJ whole genome shotgun (WGS) entry which is preliminary data.</text>
</comment>
<dbReference type="InterPro" id="IPR050587">
    <property type="entry name" value="GNT1/Glycosyltrans_8"/>
</dbReference>
<keyword evidence="4" id="KW-1185">Reference proteome</keyword>
<sequence>MSGKTWATVVYDKSCLPGVLVLNHTLRKKRTHYPFRVIMSYETAEDRDIRDVLNAAGIAFELVDTVLADYNGHDIRGRWQKLSAWTLTQYERIVLLDSNQLILRNIDKLMSKSLPYDHIAASHLCTCDPNEPWQAIPSWGPLTSLPPLRHQHELRSTLKAPPLTPSSPESHHRLHTGIIVLRPSSAAYARLINTLNANLHFNEQDVLETVYRDRRRPLSCKYNAVESTMKDWHRRLWTSAAVKVRTFDVRKPWKERGGREVESWWKAWRQVRPGWYGNGHEGGNEVRRELWWRVLRPLVGS</sequence>
<dbReference type="SUPFAM" id="SSF53448">
    <property type="entry name" value="Nucleotide-diphospho-sugar transferases"/>
    <property type="match status" value="1"/>
</dbReference>
<dbReference type="Proteomes" id="UP001303115">
    <property type="component" value="Unassembled WGS sequence"/>
</dbReference>
<dbReference type="InterPro" id="IPR022751">
    <property type="entry name" value="Alpha_mannosyltransferase"/>
</dbReference>
<dbReference type="EMBL" id="MU854481">
    <property type="protein sequence ID" value="KAK4034390.1"/>
    <property type="molecule type" value="Genomic_DNA"/>
</dbReference>
<dbReference type="InterPro" id="IPR029044">
    <property type="entry name" value="Nucleotide-diphossugar_trans"/>
</dbReference>
<evidence type="ECO:0000256" key="1">
    <source>
        <dbReference type="ARBA" id="ARBA00009105"/>
    </source>
</evidence>
<evidence type="ECO:0000313" key="3">
    <source>
        <dbReference type="EMBL" id="KAK4034390.1"/>
    </source>
</evidence>
<name>A0AAN6P9W7_9PEZI</name>
<reference evidence="4" key="1">
    <citation type="journal article" date="2023" name="Mol. Phylogenet. Evol.">
        <title>Genome-scale phylogeny and comparative genomics of the fungal order Sordariales.</title>
        <authorList>
            <person name="Hensen N."/>
            <person name="Bonometti L."/>
            <person name="Westerberg I."/>
            <person name="Brannstrom I.O."/>
            <person name="Guillou S."/>
            <person name="Cros-Aarteil S."/>
            <person name="Calhoun S."/>
            <person name="Haridas S."/>
            <person name="Kuo A."/>
            <person name="Mondo S."/>
            <person name="Pangilinan J."/>
            <person name="Riley R."/>
            <person name="LaButti K."/>
            <person name="Andreopoulos B."/>
            <person name="Lipzen A."/>
            <person name="Chen C."/>
            <person name="Yan M."/>
            <person name="Daum C."/>
            <person name="Ng V."/>
            <person name="Clum A."/>
            <person name="Steindorff A."/>
            <person name="Ohm R.A."/>
            <person name="Martin F."/>
            <person name="Silar P."/>
            <person name="Natvig D.O."/>
            <person name="Lalanne C."/>
            <person name="Gautier V."/>
            <person name="Ament-Velasquez S.L."/>
            <person name="Kruys A."/>
            <person name="Hutchinson M.I."/>
            <person name="Powell A.J."/>
            <person name="Barry K."/>
            <person name="Miller A.N."/>
            <person name="Grigoriev I.V."/>
            <person name="Debuchy R."/>
            <person name="Gladieux P."/>
            <person name="Hiltunen Thoren M."/>
            <person name="Johannesson H."/>
        </authorList>
    </citation>
    <scope>NUCLEOTIDE SEQUENCE [LARGE SCALE GENOMIC DNA]</scope>
    <source>
        <strain evidence="4">CBS 284.82</strain>
    </source>
</reference>
<dbReference type="AlphaFoldDB" id="A0AAN6P9W7"/>
<evidence type="ECO:0000313" key="4">
    <source>
        <dbReference type="Proteomes" id="UP001303115"/>
    </source>
</evidence>
<dbReference type="PANTHER" id="PTHR11183">
    <property type="entry name" value="GLYCOGENIN SUBFAMILY MEMBER"/>
    <property type="match status" value="1"/>
</dbReference>
<dbReference type="Gene3D" id="3.90.550.10">
    <property type="entry name" value="Spore Coat Polysaccharide Biosynthesis Protein SpsA, Chain A"/>
    <property type="match status" value="1"/>
</dbReference>
<proteinExistence type="inferred from homology"/>
<organism evidence="3 4">
    <name type="scientific">Parachaetomium inaequale</name>
    <dbReference type="NCBI Taxonomy" id="2588326"/>
    <lineage>
        <taxon>Eukaryota</taxon>
        <taxon>Fungi</taxon>
        <taxon>Dikarya</taxon>
        <taxon>Ascomycota</taxon>
        <taxon>Pezizomycotina</taxon>
        <taxon>Sordariomycetes</taxon>
        <taxon>Sordariomycetidae</taxon>
        <taxon>Sordariales</taxon>
        <taxon>Chaetomiaceae</taxon>
        <taxon>Parachaetomium</taxon>
    </lineage>
</organism>